<dbReference type="Gene3D" id="3.40.50.720">
    <property type="entry name" value="NAD(P)-binding Rossmann-like Domain"/>
    <property type="match status" value="1"/>
</dbReference>
<dbReference type="InterPro" id="IPR020904">
    <property type="entry name" value="Sc_DH/Rdtase_CS"/>
</dbReference>
<name>A0AAP6XLK7_9CORY</name>
<dbReference type="PRINTS" id="PR00081">
    <property type="entry name" value="GDHRDH"/>
</dbReference>
<dbReference type="CDD" id="cd05233">
    <property type="entry name" value="SDR_c"/>
    <property type="match status" value="1"/>
</dbReference>
<evidence type="ECO:0000259" key="4">
    <source>
        <dbReference type="SMART" id="SM00822"/>
    </source>
</evidence>
<dbReference type="InterPro" id="IPR057326">
    <property type="entry name" value="KR_dom"/>
</dbReference>
<keyword evidence="2" id="KW-0560">Oxidoreductase</keyword>
<dbReference type="SUPFAM" id="SSF51735">
    <property type="entry name" value="NAD(P)-binding Rossmann-fold domains"/>
    <property type="match status" value="1"/>
</dbReference>
<dbReference type="FunFam" id="3.40.50.720:FF:000084">
    <property type="entry name" value="Short-chain dehydrogenase reductase"/>
    <property type="match status" value="1"/>
</dbReference>
<dbReference type="GO" id="GO:0016491">
    <property type="term" value="F:oxidoreductase activity"/>
    <property type="evidence" value="ECO:0007669"/>
    <property type="project" value="UniProtKB-KW"/>
</dbReference>
<comment type="similarity">
    <text evidence="1">Belongs to the short-chain dehydrogenases/reductases (SDR) family.</text>
</comment>
<proteinExistence type="inferred from homology"/>
<dbReference type="InterPro" id="IPR036291">
    <property type="entry name" value="NAD(P)-bd_dom_sf"/>
</dbReference>
<evidence type="ECO:0000313" key="5">
    <source>
        <dbReference type="EMBL" id="NJJ04434.1"/>
    </source>
</evidence>
<dbReference type="PROSITE" id="PS00061">
    <property type="entry name" value="ADH_SHORT"/>
    <property type="match status" value="1"/>
</dbReference>
<feature type="domain" description="Ketoreductase" evidence="4">
    <location>
        <begin position="8"/>
        <end position="186"/>
    </location>
</feature>
<dbReference type="PANTHER" id="PTHR24321:SF8">
    <property type="entry name" value="ESTRADIOL 17-BETA-DEHYDROGENASE 8-RELATED"/>
    <property type="match status" value="1"/>
</dbReference>
<organism evidence="5 6">
    <name type="scientific">Corynebacterium coyleae</name>
    <dbReference type="NCBI Taxonomy" id="53374"/>
    <lineage>
        <taxon>Bacteria</taxon>
        <taxon>Bacillati</taxon>
        <taxon>Actinomycetota</taxon>
        <taxon>Actinomycetes</taxon>
        <taxon>Mycobacteriales</taxon>
        <taxon>Corynebacteriaceae</taxon>
        <taxon>Corynebacterium</taxon>
    </lineage>
</organism>
<comment type="caution">
    <text evidence="5">The sequence shown here is derived from an EMBL/GenBank/DDBJ whole genome shotgun (WGS) entry which is preliminary data.</text>
</comment>
<dbReference type="EMBL" id="JAAUVV010000017">
    <property type="protein sequence ID" value="NJJ04434.1"/>
    <property type="molecule type" value="Genomic_DNA"/>
</dbReference>
<evidence type="ECO:0000313" key="6">
    <source>
        <dbReference type="Proteomes" id="UP000591626"/>
    </source>
</evidence>
<sequence length="249" mass="26369">MNTQLQGQVAVVTGGAAGIGGAISRTLVARGAKVVAVDINDASGATLENDLGDNVVFLNGDVSKPETSKKAMELAVEKFGKLTGVVNNAHASHQKPFTDLEQEDWDLSFGTGFEATKNFMLAAYPHLKDNGGAIVNFASGAGIIGQPTQAAYASAKEAIRGLSRVVANEWAKDDIRVNVVGPMALTEGVQKWSEAFPELYQQSLQRIPLGRFGDPETDVAPVVAFLLSRDARYITGQTLMVDGGTNKVY</sequence>
<evidence type="ECO:0000256" key="3">
    <source>
        <dbReference type="ARBA" id="ARBA00023027"/>
    </source>
</evidence>
<gene>
    <name evidence="5" type="ORF">HC138_08750</name>
</gene>
<accession>A0AAP6XLK7</accession>
<dbReference type="Proteomes" id="UP000591626">
    <property type="component" value="Unassembled WGS sequence"/>
</dbReference>
<evidence type="ECO:0000256" key="1">
    <source>
        <dbReference type="ARBA" id="ARBA00006484"/>
    </source>
</evidence>
<dbReference type="AlphaFoldDB" id="A0AAP6XLK7"/>
<dbReference type="InterPro" id="IPR002347">
    <property type="entry name" value="SDR_fam"/>
</dbReference>
<dbReference type="PANTHER" id="PTHR24321">
    <property type="entry name" value="DEHYDROGENASES, SHORT CHAIN"/>
    <property type="match status" value="1"/>
</dbReference>
<reference evidence="5 6" key="1">
    <citation type="submission" date="2020-03" db="EMBL/GenBank/DDBJ databases">
        <title>Draft genome sequences of bacterial isolates from the female urobiome.</title>
        <authorList>
            <person name="Miller-Ensminger T."/>
            <person name="Wolfe A.J."/>
            <person name="Putonti C."/>
        </authorList>
    </citation>
    <scope>NUCLEOTIDE SEQUENCE [LARGE SCALE GENOMIC DNA]</scope>
    <source>
        <strain evidence="5 6">UMB8490</strain>
    </source>
</reference>
<keyword evidence="3" id="KW-0520">NAD</keyword>
<evidence type="ECO:0000256" key="2">
    <source>
        <dbReference type="ARBA" id="ARBA00023002"/>
    </source>
</evidence>
<dbReference type="Pfam" id="PF13561">
    <property type="entry name" value="adh_short_C2"/>
    <property type="match status" value="1"/>
</dbReference>
<dbReference type="SMART" id="SM00822">
    <property type="entry name" value="PKS_KR"/>
    <property type="match status" value="1"/>
</dbReference>
<protein>
    <submittedName>
        <fullName evidence="5">SDR family oxidoreductase</fullName>
    </submittedName>
</protein>